<name>A0A1L7X4W1_9HELO</name>
<evidence type="ECO:0000313" key="2">
    <source>
        <dbReference type="Proteomes" id="UP000184330"/>
    </source>
</evidence>
<dbReference type="Proteomes" id="UP000184330">
    <property type="component" value="Unassembled WGS sequence"/>
</dbReference>
<dbReference type="GO" id="GO:0003824">
    <property type="term" value="F:catalytic activity"/>
    <property type="evidence" value="ECO:0007669"/>
    <property type="project" value="InterPro"/>
</dbReference>
<proteinExistence type="predicted"/>
<dbReference type="STRING" id="576137.A0A1L7X4W1"/>
<dbReference type="GO" id="GO:0009116">
    <property type="term" value="P:nucleoside metabolic process"/>
    <property type="evidence" value="ECO:0007669"/>
    <property type="project" value="InterPro"/>
</dbReference>
<keyword evidence="2" id="KW-1185">Reference proteome</keyword>
<dbReference type="AlphaFoldDB" id="A0A1L7X4W1"/>
<dbReference type="InterPro" id="IPR035994">
    <property type="entry name" value="Nucleoside_phosphorylase_sf"/>
</dbReference>
<dbReference type="SUPFAM" id="SSF53167">
    <property type="entry name" value="Purine and uridine phosphorylases"/>
    <property type="match status" value="1"/>
</dbReference>
<evidence type="ECO:0008006" key="3">
    <source>
        <dbReference type="Google" id="ProtNLM"/>
    </source>
</evidence>
<evidence type="ECO:0000313" key="1">
    <source>
        <dbReference type="EMBL" id="CZR60058.1"/>
    </source>
</evidence>
<accession>A0A1L7X4W1</accession>
<reference evidence="1 2" key="1">
    <citation type="submission" date="2016-03" db="EMBL/GenBank/DDBJ databases">
        <authorList>
            <person name="Ploux O."/>
        </authorList>
    </citation>
    <scope>NUCLEOTIDE SEQUENCE [LARGE SCALE GENOMIC DNA]</scope>
    <source>
        <strain evidence="1 2">UAMH 11012</strain>
    </source>
</reference>
<dbReference type="EMBL" id="FJOG01000015">
    <property type="protein sequence ID" value="CZR60058.1"/>
    <property type="molecule type" value="Genomic_DNA"/>
</dbReference>
<protein>
    <recommendedName>
        <fullName evidence="3">Nucleoside phosphorylase domain-containing protein</fullName>
    </recommendedName>
</protein>
<organism evidence="1 2">
    <name type="scientific">Phialocephala subalpina</name>
    <dbReference type="NCBI Taxonomy" id="576137"/>
    <lineage>
        <taxon>Eukaryota</taxon>
        <taxon>Fungi</taxon>
        <taxon>Dikarya</taxon>
        <taxon>Ascomycota</taxon>
        <taxon>Pezizomycotina</taxon>
        <taxon>Leotiomycetes</taxon>
        <taxon>Helotiales</taxon>
        <taxon>Mollisiaceae</taxon>
        <taxon>Phialocephala</taxon>
        <taxon>Phialocephala fortinii species complex</taxon>
    </lineage>
</organism>
<sequence>MINIYAQHLLSSLSSVQCDPLTLGSVPDARGTATQSPTLCHPITADPSTHTMGFVLHHYVFPKIHTVIQTHDFSSILVVGAYTRSPPAFITENEKGNKPFNWQRPTATIFHTPESKILQLNVLPGRAYVEHYAALLATYFARKALTGARIPTVHYVPPAPDACAPLLAASNLPYLGRIDVAILGYVDKLPGCMGPEGWETGMDQGAEGDALFAWKKRILRDGRCVAFVGCTACYWGDIGGQLIRALQVHNGAREAIYIGKLGTLDPRHLPNSVLATGSCSMFPDGSVVEWENILESAVQGVRGVVSGVHFTGATSLSETKEWAREWRDKVDWVDPEIGHMAKVSLEEGIRFGFLHVVSDNLSREGLEGLVDERKATIVADRMKLLEVVDSVLERYFNESDKNGN</sequence>
<dbReference type="OrthoDB" id="3503419at2759"/>
<gene>
    <name evidence="1" type="ORF">PAC_09953</name>
</gene>